<dbReference type="InterPro" id="IPR019495">
    <property type="entry name" value="EXOSC1_C"/>
</dbReference>
<dbReference type="EMBL" id="CP119958">
    <property type="protein sequence ID" value="WFD37415.1"/>
    <property type="molecule type" value="Genomic_DNA"/>
</dbReference>
<sequence>MSEAPLVLPGQPLNLPPRSNVGAGAGTYSIGEYLVASRVGHAEHNLDDPARRRSGANAIAKVTGTKPPLVLPEPESTIIGRVTRVTPRQATVSILVVNDIPCGGALGHGAGARGNHAAGEGIDGTDFQGVIRAQDVRSTEKDSVVLKECFRPGDIIRATVISLGDARSYYLSTAGNHLGVVHATSSDTSASDGWAPSGRAMQPVSWKEMTDPVTGATEQRKVAKPEWV</sequence>
<dbReference type="InterPro" id="IPR012340">
    <property type="entry name" value="NA-bd_OB-fold"/>
</dbReference>
<proteinExistence type="predicted"/>
<comment type="subcellular location">
    <subcellularLocation>
        <location evidence="1">Nucleus</location>
        <location evidence="1">Nucleolus</location>
    </subcellularLocation>
</comment>
<dbReference type="GO" id="GO:0006396">
    <property type="term" value="P:RNA processing"/>
    <property type="evidence" value="ECO:0007669"/>
    <property type="project" value="InterPro"/>
</dbReference>
<dbReference type="Proteomes" id="UP001217754">
    <property type="component" value="Chromosome 1"/>
</dbReference>
<dbReference type="GO" id="GO:0005730">
    <property type="term" value="C:nucleolus"/>
    <property type="evidence" value="ECO:0007669"/>
    <property type="project" value="UniProtKB-SubCell"/>
</dbReference>
<evidence type="ECO:0000313" key="5">
    <source>
        <dbReference type="EMBL" id="WFD37415.1"/>
    </source>
</evidence>
<keyword evidence="6" id="KW-1185">Reference proteome</keyword>
<dbReference type="GO" id="GO:0000176">
    <property type="term" value="C:nuclear exosome (RNase complex)"/>
    <property type="evidence" value="ECO:0007669"/>
    <property type="project" value="TreeGrafter"/>
</dbReference>
<dbReference type="CDD" id="cd05791">
    <property type="entry name" value="S1_CSL4"/>
    <property type="match status" value="1"/>
</dbReference>
<evidence type="ECO:0000313" key="6">
    <source>
        <dbReference type="Proteomes" id="UP001217754"/>
    </source>
</evidence>
<dbReference type="GO" id="GO:0005737">
    <property type="term" value="C:cytoplasm"/>
    <property type="evidence" value="ECO:0007669"/>
    <property type="project" value="TreeGrafter"/>
</dbReference>
<dbReference type="GeneID" id="85224008"/>
<name>A0AAF0EYH9_9BASI</name>
<keyword evidence="3" id="KW-0271">Exosome</keyword>
<feature type="domain" description="Exosome complex component CSL4 C-terminal" evidence="4">
    <location>
        <begin position="71"/>
        <end position="163"/>
    </location>
</feature>
<accession>A0AAF0EYH9</accession>
<dbReference type="PANTHER" id="PTHR12686:SF8">
    <property type="entry name" value="EXOSOME COMPLEX COMPONENT CSL4"/>
    <property type="match status" value="1"/>
</dbReference>
<organism evidence="5 6">
    <name type="scientific">Malassezia japonica</name>
    <dbReference type="NCBI Taxonomy" id="223818"/>
    <lineage>
        <taxon>Eukaryota</taxon>
        <taxon>Fungi</taxon>
        <taxon>Dikarya</taxon>
        <taxon>Basidiomycota</taxon>
        <taxon>Ustilaginomycotina</taxon>
        <taxon>Malasseziomycetes</taxon>
        <taxon>Malasseziales</taxon>
        <taxon>Malasseziaceae</taxon>
        <taxon>Malassezia</taxon>
    </lineage>
</organism>
<protein>
    <recommendedName>
        <fullName evidence="4">Exosome complex component CSL4 C-terminal domain-containing protein</fullName>
    </recommendedName>
</protein>
<dbReference type="InterPro" id="IPR039771">
    <property type="entry name" value="Csl4"/>
</dbReference>
<evidence type="ECO:0000256" key="1">
    <source>
        <dbReference type="ARBA" id="ARBA00004604"/>
    </source>
</evidence>
<dbReference type="AlphaFoldDB" id="A0AAF0EYH9"/>
<evidence type="ECO:0000259" key="4">
    <source>
        <dbReference type="Pfam" id="PF10447"/>
    </source>
</evidence>
<dbReference type="Pfam" id="PF10447">
    <property type="entry name" value="EXOSC1"/>
    <property type="match status" value="1"/>
</dbReference>
<dbReference type="Gene3D" id="2.40.50.140">
    <property type="entry name" value="Nucleic acid-binding proteins"/>
    <property type="match status" value="1"/>
</dbReference>
<reference evidence="5" key="1">
    <citation type="submission" date="2023-03" db="EMBL/GenBank/DDBJ databases">
        <title>Mating type loci evolution in Malassezia.</title>
        <authorList>
            <person name="Coelho M.A."/>
        </authorList>
    </citation>
    <scope>NUCLEOTIDE SEQUENCE</scope>
    <source>
        <strain evidence="5">CBS 9431</strain>
    </source>
</reference>
<dbReference type="GO" id="GO:0003723">
    <property type="term" value="F:RNA binding"/>
    <property type="evidence" value="ECO:0007669"/>
    <property type="project" value="InterPro"/>
</dbReference>
<gene>
    <name evidence="5" type="ORF">MJAP1_000359</name>
</gene>
<keyword evidence="2" id="KW-0963">Cytoplasm</keyword>
<dbReference type="RefSeq" id="XP_060120312.1">
    <property type="nucleotide sequence ID" value="XM_060264329.1"/>
</dbReference>
<evidence type="ECO:0000256" key="3">
    <source>
        <dbReference type="ARBA" id="ARBA00022835"/>
    </source>
</evidence>
<dbReference type="PANTHER" id="PTHR12686">
    <property type="entry name" value="3'-5' EXORIBONUCLEASE CSL4-RELATED"/>
    <property type="match status" value="1"/>
</dbReference>
<dbReference type="SUPFAM" id="SSF50249">
    <property type="entry name" value="Nucleic acid-binding proteins"/>
    <property type="match status" value="1"/>
</dbReference>
<evidence type="ECO:0000256" key="2">
    <source>
        <dbReference type="ARBA" id="ARBA00022490"/>
    </source>
</evidence>